<dbReference type="EMBL" id="LCFD01000009">
    <property type="protein sequence ID" value="KKS86508.1"/>
    <property type="molecule type" value="Genomic_DNA"/>
</dbReference>
<feature type="transmembrane region" description="Helical" evidence="1">
    <location>
        <begin position="255"/>
        <end position="272"/>
    </location>
</feature>
<evidence type="ECO:0000313" key="3">
    <source>
        <dbReference type="Proteomes" id="UP000034050"/>
    </source>
</evidence>
<feature type="transmembrane region" description="Helical" evidence="1">
    <location>
        <begin position="119"/>
        <end position="140"/>
    </location>
</feature>
<dbReference type="STRING" id="1618446.UV61_C0009G0035"/>
<keyword evidence="1 2" id="KW-0812">Transmembrane</keyword>
<accession>A0A0G1FI27</accession>
<dbReference type="Proteomes" id="UP000034050">
    <property type="component" value="Unassembled WGS sequence"/>
</dbReference>
<evidence type="ECO:0000313" key="2">
    <source>
        <dbReference type="EMBL" id="KKS86508.1"/>
    </source>
</evidence>
<organism evidence="2 3">
    <name type="scientific">Candidatus Gottesmanbacteria bacterium GW2011_GWB1_43_11</name>
    <dbReference type="NCBI Taxonomy" id="1618446"/>
    <lineage>
        <taxon>Bacteria</taxon>
        <taxon>Candidatus Gottesmaniibacteriota</taxon>
    </lineage>
</organism>
<feature type="transmembrane region" description="Helical" evidence="1">
    <location>
        <begin position="6"/>
        <end position="32"/>
    </location>
</feature>
<proteinExistence type="predicted"/>
<dbReference type="InterPro" id="IPR051790">
    <property type="entry name" value="Cytochrome_c-biogenesis_DsbD"/>
</dbReference>
<feature type="transmembrane region" description="Helical" evidence="1">
    <location>
        <begin position="152"/>
        <end position="178"/>
    </location>
</feature>
<feature type="transmembrane region" description="Helical" evidence="1">
    <location>
        <begin position="44"/>
        <end position="66"/>
    </location>
</feature>
<sequence>MNLINSISLITAFFGGMVALFAPCCITFLLPSYLANIFREKSRVVWGTLIFGLGIATILVPTALGIRAIGQIFQQYHTQMYIVGAGFMILLGLMELTGKKITLPMLNLTIDLNKRHDPWSVYLLGVFSGITSSCCTPVLAGILTLSFLSPTFFWAGLAGLAYVAGMVFPLVVMALFLEKINWTNLPLLRGKTVKLGQRQVLLTDFAAGLLFISVGVIFLVLALSGTIVMGSQEPVEQTLGTNVMNLVRFLKQLPFSEYVFALVLLIGVIILIKKGRKNL</sequence>
<keyword evidence="1" id="KW-0472">Membrane</keyword>
<gene>
    <name evidence="2" type="ORF">UV61_C0009G0035</name>
</gene>
<evidence type="ECO:0000256" key="1">
    <source>
        <dbReference type="SAM" id="Phobius"/>
    </source>
</evidence>
<keyword evidence="1" id="KW-1133">Transmembrane helix</keyword>
<dbReference type="PANTHER" id="PTHR31272">
    <property type="entry name" value="CYTOCHROME C-TYPE BIOGENESIS PROTEIN HI_1454-RELATED"/>
    <property type="match status" value="1"/>
</dbReference>
<protein>
    <submittedName>
        <fullName evidence="2">Cytochrome c biogenesis protein transmembrane protein</fullName>
    </submittedName>
</protein>
<dbReference type="PANTHER" id="PTHR31272:SF9">
    <property type="entry name" value="BLL1027 PROTEIN"/>
    <property type="match status" value="1"/>
</dbReference>
<name>A0A0G1FI27_9BACT</name>
<reference evidence="2 3" key="1">
    <citation type="journal article" date="2015" name="Nature">
        <title>rRNA introns, odd ribosomes, and small enigmatic genomes across a large radiation of phyla.</title>
        <authorList>
            <person name="Brown C.T."/>
            <person name="Hug L.A."/>
            <person name="Thomas B.C."/>
            <person name="Sharon I."/>
            <person name="Castelle C.J."/>
            <person name="Singh A."/>
            <person name="Wilkins M.J."/>
            <person name="Williams K.H."/>
            <person name="Banfield J.F."/>
        </authorList>
    </citation>
    <scope>NUCLEOTIDE SEQUENCE [LARGE SCALE GENOMIC DNA]</scope>
</reference>
<dbReference type="AlphaFoldDB" id="A0A0G1FI27"/>
<feature type="transmembrane region" description="Helical" evidence="1">
    <location>
        <begin position="78"/>
        <end position="98"/>
    </location>
</feature>
<comment type="caution">
    <text evidence="2">The sequence shown here is derived from an EMBL/GenBank/DDBJ whole genome shotgun (WGS) entry which is preliminary data.</text>
</comment>
<feature type="transmembrane region" description="Helical" evidence="1">
    <location>
        <begin position="199"/>
        <end position="223"/>
    </location>
</feature>